<organism evidence="4">
    <name type="scientific">Mycobacterium riyadhense</name>
    <dbReference type="NCBI Taxonomy" id="486698"/>
    <lineage>
        <taxon>Bacteria</taxon>
        <taxon>Bacillati</taxon>
        <taxon>Actinomycetota</taxon>
        <taxon>Actinomycetes</taxon>
        <taxon>Mycobacteriales</taxon>
        <taxon>Mycobacteriaceae</taxon>
        <taxon>Mycobacterium</taxon>
    </lineage>
</organism>
<proteinExistence type="predicted"/>
<evidence type="ECO:0000313" key="4">
    <source>
        <dbReference type="EMBL" id="VTP03930.1"/>
    </source>
</evidence>
<keyword evidence="2" id="KW-0812">Transmembrane</keyword>
<feature type="transmembrane region" description="Helical" evidence="2">
    <location>
        <begin position="153"/>
        <end position="175"/>
    </location>
</feature>
<feature type="region of interest" description="Disordered" evidence="1">
    <location>
        <begin position="342"/>
        <end position="362"/>
    </location>
</feature>
<dbReference type="EMBL" id="LR589178">
    <property type="protein sequence ID" value="VTP03930.1"/>
    <property type="molecule type" value="Genomic_DNA"/>
</dbReference>
<feature type="transmembrane region" description="Helical" evidence="2">
    <location>
        <begin position="121"/>
        <end position="141"/>
    </location>
</feature>
<keyword evidence="2" id="KW-0472">Membrane</keyword>
<dbReference type="PANTHER" id="PTHR35004:SF8">
    <property type="entry name" value="TRANSPOSASE RV3428C-RELATED"/>
    <property type="match status" value="1"/>
</dbReference>
<evidence type="ECO:0000259" key="3">
    <source>
        <dbReference type="Pfam" id="PF22483"/>
    </source>
</evidence>
<accession>A0A653F2T3</accession>
<dbReference type="AlphaFoldDB" id="A0A653F2T3"/>
<keyword evidence="2" id="KW-1133">Transmembrane helix</keyword>
<sequence>MRRRPRWRRLPSDHGRRVIVGVRPSRLDDKSEAWETIAVQAEQITARLDQGVTPIEVHTPLGRRGVVASYRVLHRYDTTQLEFGMRTTTVAALDCEPGSTVHVVLGRLGMLTDESDRRRRVVGALIFTAVHSRHMFVYPMYRRTSGDVIAGFEAAWAFFGGVFAVVVAEAIGAIVDHTYATDPTLTDTFRDYAQARRFAVDLTGFGSADDRPRVARSVSYVRSNFFAGAQFRDLDDCRARAQHWCAQVAGMRIHPTTRCRPSEVFAADEQPKLYPAPQEAFDIPTWTHPKVAPDGHVRVAKAFYSVPGELVGQRLDARVDARTVKLYWRGELIKVHPVVAPGCRRTDPADPPPSCRPTRCAP</sequence>
<evidence type="ECO:0000256" key="1">
    <source>
        <dbReference type="SAM" id="MobiDB-lite"/>
    </source>
</evidence>
<dbReference type="PANTHER" id="PTHR35004">
    <property type="entry name" value="TRANSPOSASE RV3428C-RELATED"/>
    <property type="match status" value="1"/>
</dbReference>
<gene>
    <name evidence="4" type="ORF">BIN_B_05312</name>
</gene>
<protein>
    <recommendedName>
        <fullName evidence="3">Transposase for insertion sequence element IS21-like C-terminal domain-containing protein</fullName>
    </recommendedName>
</protein>
<reference evidence="4" key="1">
    <citation type="submission" date="2019-05" db="EMBL/GenBank/DDBJ databases">
        <authorList>
            <person name="Naeem R."/>
            <person name="Antony C."/>
            <person name="Guan Q."/>
        </authorList>
    </citation>
    <scope>NUCLEOTIDE SEQUENCE</scope>
    <source>
        <strain evidence="4">2</strain>
    </source>
</reference>
<name>A0A653F2T3_9MYCO</name>
<dbReference type="InterPro" id="IPR054353">
    <property type="entry name" value="IstA-like_C"/>
</dbReference>
<feature type="domain" description="Transposase for insertion sequence element IS21-like C-terminal" evidence="3">
    <location>
        <begin position="277"/>
        <end position="339"/>
    </location>
</feature>
<evidence type="ECO:0000256" key="2">
    <source>
        <dbReference type="SAM" id="Phobius"/>
    </source>
</evidence>
<dbReference type="Pfam" id="PF22483">
    <property type="entry name" value="Mu-transpos_C_2"/>
    <property type="match status" value="1"/>
</dbReference>